<evidence type="ECO:0000313" key="3">
    <source>
        <dbReference type="Proteomes" id="UP001150238"/>
    </source>
</evidence>
<dbReference type="Proteomes" id="UP001150238">
    <property type="component" value="Unassembled WGS sequence"/>
</dbReference>
<dbReference type="PANTHER" id="PTHR37283:SF1">
    <property type="entry name" value="PH DOMAIN-CONTAINING PROTEIN YHR131C"/>
    <property type="match status" value="1"/>
</dbReference>
<proteinExistence type="predicted"/>
<gene>
    <name evidence="2" type="ORF">C8J55DRAFT_443723</name>
</gene>
<reference evidence="2" key="2">
    <citation type="journal article" date="2023" name="Proc. Natl. Acad. Sci. U.S.A.">
        <title>A global phylogenomic analysis of the shiitake genus Lentinula.</title>
        <authorList>
            <person name="Sierra-Patev S."/>
            <person name="Min B."/>
            <person name="Naranjo-Ortiz M."/>
            <person name="Looney B."/>
            <person name="Konkel Z."/>
            <person name="Slot J.C."/>
            <person name="Sakamoto Y."/>
            <person name="Steenwyk J.L."/>
            <person name="Rokas A."/>
            <person name="Carro J."/>
            <person name="Camarero S."/>
            <person name="Ferreira P."/>
            <person name="Molpeceres G."/>
            <person name="Ruiz-Duenas F.J."/>
            <person name="Serrano A."/>
            <person name="Henrissat B."/>
            <person name="Drula E."/>
            <person name="Hughes K.W."/>
            <person name="Mata J.L."/>
            <person name="Ishikawa N.K."/>
            <person name="Vargas-Isla R."/>
            <person name="Ushijima S."/>
            <person name="Smith C.A."/>
            <person name="Donoghue J."/>
            <person name="Ahrendt S."/>
            <person name="Andreopoulos W."/>
            <person name="He G."/>
            <person name="LaButti K."/>
            <person name="Lipzen A."/>
            <person name="Ng V."/>
            <person name="Riley R."/>
            <person name="Sandor L."/>
            <person name="Barry K."/>
            <person name="Martinez A.T."/>
            <person name="Xiao Y."/>
            <person name="Gibbons J.G."/>
            <person name="Terashima K."/>
            <person name="Grigoriev I.V."/>
            <person name="Hibbett D."/>
        </authorList>
    </citation>
    <scope>NUCLEOTIDE SEQUENCE</scope>
    <source>
        <strain evidence="2">Sp2 HRB7682 ss15</strain>
    </source>
</reference>
<name>A0A9W8ZPJ2_9AGAR</name>
<sequence length="145" mass="15269">MGSTISSSSLSVSIPSSASAISSLVSASSNLGTASGLSSAAPTPITSAPSSTFPTNRYPNGVTCPPPNKDDLIQSFTLQHAESGLGNDYLKRKNVIRVRMEGEQFLLQARDVTAVVDWIEGLHSAANIALDLDERPMPRGPLFPR</sequence>
<dbReference type="InterPro" id="IPR011993">
    <property type="entry name" value="PH-like_dom_sf"/>
</dbReference>
<dbReference type="SUPFAM" id="SSF50729">
    <property type="entry name" value="PH domain-like"/>
    <property type="match status" value="1"/>
</dbReference>
<feature type="compositionally biased region" description="Polar residues" evidence="1">
    <location>
        <begin position="35"/>
        <end position="58"/>
    </location>
</feature>
<dbReference type="PANTHER" id="PTHR37283">
    <property type="entry name" value="PH DOMAIN-CONTAINING PROTEIN YHR131C"/>
    <property type="match status" value="1"/>
</dbReference>
<accession>A0A9W8ZPJ2</accession>
<evidence type="ECO:0008006" key="4">
    <source>
        <dbReference type="Google" id="ProtNLM"/>
    </source>
</evidence>
<comment type="caution">
    <text evidence="2">The sequence shown here is derived from an EMBL/GenBank/DDBJ whole genome shotgun (WGS) entry which is preliminary data.</text>
</comment>
<evidence type="ECO:0000256" key="1">
    <source>
        <dbReference type="SAM" id="MobiDB-lite"/>
    </source>
</evidence>
<dbReference type="Gene3D" id="2.30.29.30">
    <property type="entry name" value="Pleckstrin-homology domain (PH domain)/Phosphotyrosine-binding domain (PTB)"/>
    <property type="match status" value="1"/>
</dbReference>
<dbReference type="AlphaFoldDB" id="A0A9W8ZPJ2"/>
<feature type="region of interest" description="Disordered" evidence="1">
    <location>
        <begin position="35"/>
        <end position="69"/>
    </location>
</feature>
<organism evidence="2 3">
    <name type="scientific">Lentinula lateritia</name>
    <dbReference type="NCBI Taxonomy" id="40482"/>
    <lineage>
        <taxon>Eukaryota</taxon>
        <taxon>Fungi</taxon>
        <taxon>Dikarya</taxon>
        <taxon>Basidiomycota</taxon>
        <taxon>Agaricomycotina</taxon>
        <taxon>Agaricomycetes</taxon>
        <taxon>Agaricomycetidae</taxon>
        <taxon>Agaricales</taxon>
        <taxon>Marasmiineae</taxon>
        <taxon>Omphalotaceae</taxon>
        <taxon>Lentinula</taxon>
    </lineage>
</organism>
<reference evidence="2" key="1">
    <citation type="submission" date="2022-08" db="EMBL/GenBank/DDBJ databases">
        <authorList>
            <consortium name="DOE Joint Genome Institute"/>
            <person name="Min B."/>
            <person name="Riley R."/>
            <person name="Sierra-Patev S."/>
            <person name="Naranjo-Ortiz M."/>
            <person name="Looney B."/>
            <person name="Konkel Z."/>
            <person name="Slot J.C."/>
            <person name="Sakamoto Y."/>
            <person name="Steenwyk J.L."/>
            <person name="Rokas A."/>
            <person name="Carro J."/>
            <person name="Camarero S."/>
            <person name="Ferreira P."/>
            <person name="Molpeceres G."/>
            <person name="Ruiz-Duenas F.J."/>
            <person name="Serrano A."/>
            <person name="Henrissat B."/>
            <person name="Drula E."/>
            <person name="Hughes K.W."/>
            <person name="Mata J.L."/>
            <person name="Ishikawa N.K."/>
            <person name="Vargas-Isla R."/>
            <person name="Ushijima S."/>
            <person name="Smith C.A."/>
            <person name="Ahrendt S."/>
            <person name="Andreopoulos W."/>
            <person name="He G."/>
            <person name="Labutti K."/>
            <person name="Lipzen A."/>
            <person name="Ng V."/>
            <person name="Sandor L."/>
            <person name="Barry K."/>
            <person name="Martinez A.T."/>
            <person name="Xiao Y."/>
            <person name="Gibbons J.G."/>
            <person name="Terashima K."/>
            <person name="Hibbett D.S."/>
            <person name="Grigoriev I.V."/>
        </authorList>
    </citation>
    <scope>NUCLEOTIDE SEQUENCE</scope>
    <source>
        <strain evidence="2">Sp2 HRB7682 ss15</strain>
    </source>
</reference>
<evidence type="ECO:0000313" key="2">
    <source>
        <dbReference type="EMBL" id="KAJ4463593.1"/>
    </source>
</evidence>
<dbReference type="EMBL" id="JANVFS010000069">
    <property type="protein sequence ID" value="KAJ4463593.1"/>
    <property type="molecule type" value="Genomic_DNA"/>
</dbReference>
<protein>
    <recommendedName>
        <fullName evidence="4">PH domain-containing protein</fullName>
    </recommendedName>
</protein>